<name>A0A8J4F570_9CHLO</name>
<evidence type="ECO:0000256" key="1">
    <source>
        <dbReference type="ARBA" id="ARBA00009143"/>
    </source>
</evidence>
<dbReference type="GO" id="GO:0003714">
    <property type="term" value="F:transcription corepressor activity"/>
    <property type="evidence" value="ECO:0007669"/>
    <property type="project" value="TreeGrafter"/>
</dbReference>
<dbReference type="Proteomes" id="UP000747399">
    <property type="component" value="Unassembled WGS sequence"/>
</dbReference>
<dbReference type="EMBL" id="BNCO01000046">
    <property type="protein sequence ID" value="GIL61597.1"/>
    <property type="molecule type" value="Genomic_DNA"/>
</dbReference>
<comment type="caution">
    <text evidence="3">The sequence shown here is derived from an EMBL/GenBank/DDBJ whole genome shotgun (WGS) entry which is preliminary data.</text>
</comment>
<dbReference type="Pfam" id="PF06487">
    <property type="entry name" value="SAP18"/>
    <property type="match status" value="1"/>
</dbReference>
<dbReference type="InterPro" id="IPR010516">
    <property type="entry name" value="SAP18"/>
</dbReference>
<accession>A0A8J4F570</accession>
<evidence type="ECO:0000313" key="4">
    <source>
        <dbReference type="Proteomes" id="UP000747399"/>
    </source>
</evidence>
<dbReference type="Gene3D" id="3.10.20.550">
    <property type="entry name" value="ASAP complex, SAP18 subunit"/>
    <property type="match status" value="1"/>
</dbReference>
<evidence type="ECO:0000313" key="3">
    <source>
        <dbReference type="EMBL" id="GIL61597.1"/>
    </source>
</evidence>
<evidence type="ECO:0000256" key="2">
    <source>
        <dbReference type="SAM" id="MobiDB-lite"/>
    </source>
</evidence>
<proteinExistence type="inferred from homology"/>
<feature type="compositionally biased region" description="Gly residues" evidence="2">
    <location>
        <begin position="33"/>
        <end position="49"/>
    </location>
</feature>
<dbReference type="PANTHER" id="PTHR13082:SF0">
    <property type="entry name" value="HISTONE DEACETYLASE COMPLEX SUBUNIT SAP18"/>
    <property type="match status" value="1"/>
</dbReference>
<protein>
    <recommendedName>
        <fullName evidence="5">Histone deacetylase complex subunit SAP18</fullName>
    </recommendedName>
</protein>
<keyword evidence="4" id="KW-1185">Reference proteome</keyword>
<sequence>MAAMYHRGGPQQDWREGRRMGNFRGGFGDDPRGGPGGFGPRGAAPGGAGPAPQQPPEEINREKTCPLLMRVFPRQGGHHKLEEFADRNSLPDEIAIYTWMDADLRELSDLIKDVQPAARNRNARISFAFVYPDRRGRNVMRQVGVVHSTRPGEDDSKTLRQLNFQTGDYLDVSIY</sequence>
<dbReference type="InterPro" id="IPR042534">
    <property type="entry name" value="SAP18_sf"/>
</dbReference>
<organism evidence="3 4">
    <name type="scientific">Volvox africanus</name>
    <dbReference type="NCBI Taxonomy" id="51714"/>
    <lineage>
        <taxon>Eukaryota</taxon>
        <taxon>Viridiplantae</taxon>
        <taxon>Chlorophyta</taxon>
        <taxon>core chlorophytes</taxon>
        <taxon>Chlorophyceae</taxon>
        <taxon>CS clade</taxon>
        <taxon>Chlamydomonadales</taxon>
        <taxon>Volvocaceae</taxon>
        <taxon>Volvox</taxon>
    </lineage>
</organism>
<dbReference type="PANTHER" id="PTHR13082">
    <property type="entry name" value="SAP18"/>
    <property type="match status" value="1"/>
</dbReference>
<evidence type="ECO:0008006" key="5">
    <source>
        <dbReference type="Google" id="ProtNLM"/>
    </source>
</evidence>
<feature type="region of interest" description="Disordered" evidence="2">
    <location>
        <begin position="1"/>
        <end position="58"/>
    </location>
</feature>
<dbReference type="AlphaFoldDB" id="A0A8J4F570"/>
<reference evidence="3" key="1">
    <citation type="journal article" date="2021" name="Proc. Natl. Acad. Sci. U.S.A.">
        <title>Three genomes in the algal genus Volvox reveal the fate of a haploid sex-determining region after a transition to homothallism.</title>
        <authorList>
            <person name="Yamamoto K."/>
            <person name="Hamaji T."/>
            <person name="Kawai-Toyooka H."/>
            <person name="Matsuzaki R."/>
            <person name="Takahashi F."/>
            <person name="Nishimura Y."/>
            <person name="Kawachi M."/>
            <person name="Noguchi H."/>
            <person name="Minakuchi Y."/>
            <person name="Umen J.G."/>
            <person name="Toyoda A."/>
            <person name="Nozaki H."/>
        </authorList>
    </citation>
    <scope>NUCLEOTIDE SEQUENCE</scope>
    <source>
        <strain evidence="3">NIES-3780</strain>
    </source>
</reference>
<comment type="similarity">
    <text evidence="1">Belongs to the SAP18 family.</text>
</comment>
<gene>
    <name evidence="3" type="ORF">Vafri_16060</name>
</gene>
<dbReference type="GO" id="GO:0005634">
    <property type="term" value="C:nucleus"/>
    <property type="evidence" value="ECO:0007669"/>
    <property type="project" value="TreeGrafter"/>
</dbReference>